<dbReference type="GO" id="GO:0005345">
    <property type="term" value="F:purine nucleobase transmembrane transporter activity"/>
    <property type="evidence" value="ECO:0007669"/>
    <property type="project" value="TreeGrafter"/>
</dbReference>
<feature type="transmembrane region" description="Helical" evidence="9">
    <location>
        <begin position="308"/>
        <end position="330"/>
    </location>
</feature>
<evidence type="ECO:0000256" key="6">
    <source>
        <dbReference type="ARBA" id="ARBA00022989"/>
    </source>
</evidence>
<evidence type="ECO:0000256" key="9">
    <source>
        <dbReference type="SAM" id="Phobius"/>
    </source>
</evidence>
<feature type="transmembrane region" description="Helical" evidence="9">
    <location>
        <begin position="20"/>
        <end position="37"/>
    </location>
</feature>
<evidence type="ECO:0000256" key="5">
    <source>
        <dbReference type="ARBA" id="ARBA00022692"/>
    </source>
</evidence>
<keyword evidence="7 8" id="KW-0472">Membrane</keyword>
<feature type="transmembrane region" description="Helical" evidence="9">
    <location>
        <begin position="134"/>
        <end position="156"/>
    </location>
</feature>
<feature type="transmembrane region" description="Helical" evidence="9">
    <location>
        <begin position="258"/>
        <end position="279"/>
    </location>
</feature>
<reference evidence="10 11" key="1">
    <citation type="submission" date="2016-04" db="EMBL/GenBank/DDBJ databases">
        <authorList>
            <person name="Evans L.H."/>
            <person name="Alamgir A."/>
            <person name="Owens N."/>
            <person name="Weber N.D."/>
            <person name="Virtaneva K."/>
            <person name="Barbian K."/>
            <person name="Babar A."/>
            <person name="Rosenke K."/>
        </authorList>
    </citation>
    <scope>NUCLEOTIDE SEQUENCE [LARGE SCALE GENOMIC DNA]</scope>
    <source>
        <strain evidence="10 11">LMa1</strain>
    </source>
</reference>
<dbReference type="InterPro" id="IPR026033">
    <property type="entry name" value="Azg-like_bact_archaea"/>
</dbReference>
<keyword evidence="11" id="KW-1185">Reference proteome</keyword>
<dbReference type="AlphaFoldDB" id="A0A1B7LCC1"/>
<keyword evidence="4 8" id="KW-1003">Cell membrane</keyword>
<feature type="transmembrane region" description="Helical" evidence="9">
    <location>
        <begin position="185"/>
        <end position="210"/>
    </location>
</feature>
<keyword evidence="3 8" id="KW-0813">Transport</keyword>
<evidence type="ECO:0000256" key="8">
    <source>
        <dbReference type="PIRNR" id="PIRNR005353"/>
    </source>
</evidence>
<dbReference type="STRING" id="1838280.A6M21_13670"/>
<evidence type="ECO:0000313" key="10">
    <source>
        <dbReference type="EMBL" id="OAT80336.1"/>
    </source>
</evidence>
<feature type="transmembrane region" description="Helical" evidence="9">
    <location>
        <begin position="217"/>
        <end position="238"/>
    </location>
</feature>
<dbReference type="EMBL" id="LYVF01000179">
    <property type="protein sequence ID" value="OAT80336.1"/>
    <property type="molecule type" value="Genomic_DNA"/>
</dbReference>
<comment type="similarity">
    <text evidence="2 8">Belongs to the nucleobase:cation symporter-2 (NCS2) (TC 2.A.40) family. Azg-like subfamily.</text>
</comment>
<feature type="transmembrane region" description="Helical" evidence="9">
    <location>
        <begin position="342"/>
        <end position="362"/>
    </location>
</feature>
<protein>
    <submittedName>
        <fullName evidence="10">Guanine permease</fullName>
    </submittedName>
</protein>
<dbReference type="PIRSF" id="PIRSF005353">
    <property type="entry name" value="PbuG"/>
    <property type="match status" value="1"/>
</dbReference>
<dbReference type="PANTHER" id="PTHR43337">
    <property type="entry name" value="XANTHINE/URACIL PERMEASE C887.17-RELATED"/>
    <property type="match status" value="1"/>
</dbReference>
<comment type="subcellular location">
    <subcellularLocation>
        <location evidence="1 8">Cell membrane</location>
        <topology evidence="1 8">Multi-pass membrane protein</topology>
    </subcellularLocation>
</comment>
<dbReference type="PANTHER" id="PTHR43337:SF1">
    <property type="entry name" value="XANTHINE_URACIL PERMEASE C887.17-RELATED"/>
    <property type="match status" value="1"/>
</dbReference>
<accession>A0A1B7LCC1</accession>
<gene>
    <name evidence="10" type="ORF">A6M21_13670</name>
</gene>
<comment type="caution">
    <text evidence="10">The sequence shown here is derived from an EMBL/GenBank/DDBJ whole genome shotgun (WGS) entry which is preliminary data.</text>
</comment>
<dbReference type="GO" id="GO:0005886">
    <property type="term" value="C:plasma membrane"/>
    <property type="evidence" value="ECO:0007669"/>
    <property type="project" value="UniProtKB-SubCell"/>
</dbReference>
<evidence type="ECO:0000313" key="11">
    <source>
        <dbReference type="Proteomes" id="UP000078532"/>
    </source>
</evidence>
<dbReference type="RefSeq" id="WP_066669901.1">
    <property type="nucleotide sequence ID" value="NZ_LYVF01000179.1"/>
</dbReference>
<feature type="transmembrane region" description="Helical" evidence="9">
    <location>
        <begin position="49"/>
        <end position="74"/>
    </location>
</feature>
<keyword evidence="6 8" id="KW-1133">Transmembrane helix</keyword>
<feature type="transmembrane region" description="Helical" evidence="9">
    <location>
        <begin position="398"/>
        <end position="427"/>
    </location>
</feature>
<evidence type="ECO:0000256" key="7">
    <source>
        <dbReference type="ARBA" id="ARBA00023136"/>
    </source>
</evidence>
<evidence type="ECO:0000256" key="3">
    <source>
        <dbReference type="ARBA" id="ARBA00022448"/>
    </source>
</evidence>
<dbReference type="OrthoDB" id="9808458at2"/>
<feature type="transmembrane region" description="Helical" evidence="9">
    <location>
        <begin position="439"/>
        <end position="456"/>
    </location>
</feature>
<feature type="transmembrane region" description="Helical" evidence="9">
    <location>
        <begin position="94"/>
        <end position="114"/>
    </location>
</feature>
<keyword evidence="5 8" id="KW-0812">Transmembrane</keyword>
<evidence type="ECO:0000256" key="1">
    <source>
        <dbReference type="ARBA" id="ARBA00004651"/>
    </source>
</evidence>
<dbReference type="InterPro" id="IPR006043">
    <property type="entry name" value="NCS2"/>
</dbReference>
<dbReference type="Proteomes" id="UP000078532">
    <property type="component" value="Unassembled WGS sequence"/>
</dbReference>
<evidence type="ECO:0000256" key="2">
    <source>
        <dbReference type="ARBA" id="ARBA00005697"/>
    </source>
</evidence>
<proteinExistence type="inferred from homology"/>
<sequence>MLEKIFKLRQFKTDVRTEVIAGLTTFMTMAYILFLNPNILSATGMDKNAVFFATAVAAGVVTLAMGLIVNYPIALAPGMGLNAYFAVVAANHVGMPWPAALGAVFISGIIFILLTVTQIRQLLVVAVPNSMKKAIIVGIGLFITMLGLKMAEIMVVKAGPVIPPTLDALKKLDGVATLRFFEWNFFIGSFASPDTLLALIGLVITAILMARRIKGSLLIGIILTTLIGIPMGVTKIAPGFHPFALPDLSRLAVGHLDIMGALHMGLWTVIFTFTFVELFDTFGTLVGTAGKAGLLDENGRSPRLGRAMLVDACGVSFGALMGTSTITAFIESTAGIAEGGRTGLTAVTTGVLFLLALVLAPIAGLIPDAATSPALIIVGLLMASAVKEIDFEDFSEGLPAFLTLILMPLTGSIANGIAAGILFYALLKLVTGRTKEVHWLMWVLTLIVLARYLFLAEH</sequence>
<feature type="transmembrane region" description="Helical" evidence="9">
    <location>
        <begin position="369"/>
        <end position="386"/>
    </location>
</feature>
<evidence type="ECO:0000256" key="4">
    <source>
        <dbReference type="ARBA" id="ARBA00022475"/>
    </source>
</evidence>
<organism evidence="10 11">
    <name type="scientific">Desulfotomaculum copahuensis</name>
    <dbReference type="NCBI Taxonomy" id="1838280"/>
    <lineage>
        <taxon>Bacteria</taxon>
        <taxon>Bacillati</taxon>
        <taxon>Bacillota</taxon>
        <taxon>Clostridia</taxon>
        <taxon>Eubacteriales</taxon>
        <taxon>Desulfotomaculaceae</taxon>
        <taxon>Desulfotomaculum</taxon>
    </lineage>
</organism>
<dbReference type="InterPro" id="IPR045018">
    <property type="entry name" value="Azg-like"/>
</dbReference>
<name>A0A1B7LCC1_9FIRM</name>
<dbReference type="Pfam" id="PF00860">
    <property type="entry name" value="Xan_ur_permease"/>
    <property type="match status" value="2"/>
</dbReference>